<dbReference type="Proteomes" id="UP001145742">
    <property type="component" value="Unassembled WGS sequence"/>
</dbReference>
<feature type="compositionally biased region" description="Polar residues" evidence="1">
    <location>
        <begin position="53"/>
        <end position="62"/>
    </location>
</feature>
<organism evidence="2 3">
    <name type="scientific">Willisornis vidua</name>
    <name type="common">Xingu scale-backed antbird</name>
    <dbReference type="NCBI Taxonomy" id="1566151"/>
    <lineage>
        <taxon>Eukaryota</taxon>
        <taxon>Metazoa</taxon>
        <taxon>Chordata</taxon>
        <taxon>Craniata</taxon>
        <taxon>Vertebrata</taxon>
        <taxon>Euteleostomi</taxon>
        <taxon>Archelosauria</taxon>
        <taxon>Archosauria</taxon>
        <taxon>Dinosauria</taxon>
        <taxon>Saurischia</taxon>
        <taxon>Theropoda</taxon>
        <taxon>Coelurosauria</taxon>
        <taxon>Aves</taxon>
        <taxon>Neognathae</taxon>
        <taxon>Neoaves</taxon>
        <taxon>Telluraves</taxon>
        <taxon>Australaves</taxon>
        <taxon>Passeriformes</taxon>
        <taxon>Thamnophilidae</taxon>
        <taxon>Willisornis</taxon>
    </lineage>
</organism>
<feature type="compositionally biased region" description="Basic and acidic residues" evidence="1">
    <location>
        <begin position="41"/>
        <end position="52"/>
    </location>
</feature>
<evidence type="ECO:0000313" key="2">
    <source>
        <dbReference type="EMBL" id="KAJ7424648.1"/>
    </source>
</evidence>
<proteinExistence type="predicted"/>
<evidence type="ECO:0000256" key="1">
    <source>
        <dbReference type="SAM" id="MobiDB-lite"/>
    </source>
</evidence>
<accession>A0ABQ9DSF5</accession>
<gene>
    <name evidence="2" type="ORF">WISP_27827</name>
</gene>
<sequence>MDSNENPGHACWNPGLCPVNMQQWDLQLGEERHNKNQSLEYEAKNERKKSQIEAETNPTFFNSKGIDQWNKTVNGKEEL</sequence>
<feature type="region of interest" description="Disordered" evidence="1">
    <location>
        <begin position="40"/>
        <end position="63"/>
    </location>
</feature>
<protein>
    <submittedName>
        <fullName evidence="2">Uncharacterized protein</fullName>
    </submittedName>
</protein>
<evidence type="ECO:0000313" key="3">
    <source>
        <dbReference type="Proteomes" id="UP001145742"/>
    </source>
</evidence>
<keyword evidence="3" id="KW-1185">Reference proteome</keyword>
<name>A0ABQ9DSF5_9PASS</name>
<reference evidence="2" key="1">
    <citation type="submission" date="2019-10" db="EMBL/GenBank/DDBJ databases">
        <authorList>
            <person name="Soares A.E.R."/>
            <person name="Aleixo A."/>
            <person name="Schneider P."/>
            <person name="Miyaki C.Y."/>
            <person name="Schneider M.P."/>
            <person name="Mello C."/>
            <person name="Vasconcelos A.T.R."/>
        </authorList>
    </citation>
    <scope>NUCLEOTIDE SEQUENCE</scope>
    <source>
        <tissue evidence="2">Muscle</tissue>
    </source>
</reference>
<dbReference type="EMBL" id="WHWB01032642">
    <property type="protein sequence ID" value="KAJ7424648.1"/>
    <property type="molecule type" value="Genomic_DNA"/>
</dbReference>
<comment type="caution">
    <text evidence="2">The sequence shown here is derived from an EMBL/GenBank/DDBJ whole genome shotgun (WGS) entry which is preliminary data.</text>
</comment>